<dbReference type="Gene3D" id="3.40.710.10">
    <property type="entry name" value="DD-peptidase/beta-lactamase superfamily"/>
    <property type="match status" value="1"/>
</dbReference>
<reference evidence="3" key="1">
    <citation type="submission" date="2016-10" db="EMBL/GenBank/DDBJ databases">
        <authorList>
            <person name="Varghese N."/>
            <person name="Submissions S."/>
        </authorList>
    </citation>
    <scope>NUCLEOTIDE SEQUENCE [LARGE SCALE GENOMIC DNA]</scope>
    <source>
        <strain evidence="3">DSM 44498</strain>
    </source>
</reference>
<evidence type="ECO:0000259" key="1">
    <source>
        <dbReference type="Pfam" id="PF00144"/>
    </source>
</evidence>
<keyword evidence="3" id="KW-1185">Reference proteome</keyword>
<dbReference type="InterPro" id="IPR012338">
    <property type="entry name" value="Beta-lactam/transpept-like"/>
</dbReference>
<dbReference type="InterPro" id="IPR001466">
    <property type="entry name" value="Beta-lactam-related"/>
</dbReference>
<dbReference type="AlphaFoldDB" id="A0A1H4L0E7"/>
<gene>
    <name evidence="2" type="ORF">SAMN04490239_1015</name>
</gene>
<dbReference type="Proteomes" id="UP000183561">
    <property type="component" value="Unassembled WGS sequence"/>
</dbReference>
<dbReference type="SUPFAM" id="SSF56601">
    <property type="entry name" value="beta-lactamase/transpeptidase-like"/>
    <property type="match status" value="1"/>
</dbReference>
<dbReference type="PANTHER" id="PTHR43319">
    <property type="entry name" value="BETA-LACTAMASE-RELATED"/>
    <property type="match status" value="1"/>
</dbReference>
<dbReference type="PANTHER" id="PTHR43319:SF3">
    <property type="entry name" value="BETA-LACTAMASE-RELATED DOMAIN-CONTAINING PROTEIN"/>
    <property type="match status" value="1"/>
</dbReference>
<dbReference type="EMBL" id="FNSV01000005">
    <property type="protein sequence ID" value="SEB64201.1"/>
    <property type="molecule type" value="Genomic_DNA"/>
</dbReference>
<organism evidence="2 3">
    <name type="scientific">Rhodococcus koreensis</name>
    <dbReference type="NCBI Taxonomy" id="99653"/>
    <lineage>
        <taxon>Bacteria</taxon>
        <taxon>Bacillati</taxon>
        <taxon>Actinomycetota</taxon>
        <taxon>Actinomycetes</taxon>
        <taxon>Mycobacteriales</taxon>
        <taxon>Nocardiaceae</taxon>
        <taxon>Rhodococcus</taxon>
    </lineage>
</organism>
<name>A0A1H4L0E7_9NOCA</name>
<evidence type="ECO:0000313" key="3">
    <source>
        <dbReference type="Proteomes" id="UP000183561"/>
    </source>
</evidence>
<dbReference type="OrthoDB" id="9809635at2"/>
<feature type="domain" description="Beta-lactamase-related" evidence="1">
    <location>
        <begin position="14"/>
        <end position="370"/>
    </location>
</feature>
<proteinExistence type="predicted"/>
<evidence type="ECO:0000313" key="2">
    <source>
        <dbReference type="EMBL" id="SEB64201.1"/>
    </source>
</evidence>
<sequence length="389" mass="41744">MGHQSYDDDGMLDAAIARSLELGERGIQVAVMVGNNLVAEAWGGVADDTGRPVDERTIFPVFSVTKAATALAAHVQIERGLIDPDAPMATYWPEFGRHGKDTITLAHVLAHQSGIPQMPANVTPELMCDWDWMIREIQEFKPYYPPGTANTYQAIVFGWLVGEAVRRTDPQHRPFADFVREEVMEPVGIMDFWLGVRSEDLARVGVLVSDLAGPGGVLIEGATEASLAAKPDAVALDAPVHNRHDVWQACLPGTGGIASARSVARLFAVLANDGELDDHRLLSPERVRAMLEPRAMSNIPDMVLVGGNRWSPPMGAGGLWHGGTLLGDGPGVLCHAGLGNSIGFADVDKGYSVGITHNRLFTDDTVTGEHPFAAIAEAVSEILARIQGR</sequence>
<dbReference type="Pfam" id="PF00144">
    <property type="entry name" value="Beta-lactamase"/>
    <property type="match status" value="1"/>
</dbReference>
<accession>A0A1H4L0E7</accession>
<dbReference type="InterPro" id="IPR052907">
    <property type="entry name" value="Beta-lactamase/esterase"/>
</dbReference>
<protein>
    <submittedName>
        <fullName evidence="2">CubicO group peptidase, beta-lactamase class C family</fullName>
    </submittedName>
</protein>